<comment type="caution">
    <text evidence="4">The sequence shown here is derived from an EMBL/GenBank/DDBJ whole genome shotgun (WGS) entry which is preliminary data.</text>
</comment>
<organism evidence="4 5">
    <name type="scientific">Adhaeribacter terrigena</name>
    <dbReference type="NCBI Taxonomy" id="2793070"/>
    <lineage>
        <taxon>Bacteria</taxon>
        <taxon>Pseudomonadati</taxon>
        <taxon>Bacteroidota</taxon>
        <taxon>Cytophagia</taxon>
        <taxon>Cytophagales</taxon>
        <taxon>Hymenobacteraceae</taxon>
        <taxon>Adhaeribacter</taxon>
    </lineage>
</organism>
<reference evidence="4 5" key="1">
    <citation type="submission" date="2020-12" db="EMBL/GenBank/DDBJ databases">
        <title>Bacterial novel species Adhaeribacter sp. BT258 isolated from soil.</title>
        <authorList>
            <person name="Jung H.-Y."/>
        </authorList>
    </citation>
    <scope>NUCLEOTIDE SEQUENCE [LARGE SCALE GENOMIC DNA]</scope>
    <source>
        <strain evidence="4 5">BT258</strain>
    </source>
</reference>
<dbReference type="Gene3D" id="3.40.630.30">
    <property type="match status" value="1"/>
</dbReference>
<dbReference type="CDD" id="cd04301">
    <property type="entry name" value="NAT_SF"/>
    <property type="match status" value="1"/>
</dbReference>
<dbReference type="PROSITE" id="PS51186">
    <property type="entry name" value="GNAT"/>
    <property type="match status" value="1"/>
</dbReference>
<dbReference type="InterPro" id="IPR000182">
    <property type="entry name" value="GNAT_dom"/>
</dbReference>
<name>A0ABS1C6P3_9BACT</name>
<sequence length="161" mass="18920">MNITIREGKEEDLPQTLALIQELAEYEKAPQEVTNSLDMMREDGFGKNPIFKFFVAENEVGIIGIAIYFTAYSTWKGKTIYLEDLVVTEKYRRFGIGKKLFDAVARKAEKLGAKRFAWQVLEWNEPAIKFYQKAKANLDPEWINCRMNDKELHEYNWKQRV</sequence>
<dbReference type="PANTHER" id="PTHR10545:SF29">
    <property type="entry name" value="GH14572P-RELATED"/>
    <property type="match status" value="1"/>
</dbReference>
<keyword evidence="5" id="KW-1185">Reference proteome</keyword>
<evidence type="ECO:0000259" key="3">
    <source>
        <dbReference type="PROSITE" id="PS51186"/>
    </source>
</evidence>
<evidence type="ECO:0000313" key="5">
    <source>
        <dbReference type="Proteomes" id="UP000644147"/>
    </source>
</evidence>
<evidence type="ECO:0000256" key="1">
    <source>
        <dbReference type="ARBA" id="ARBA00022679"/>
    </source>
</evidence>
<dbReference type="Pfam" id="PF00583">
    <property type="entry name" value="Acetyltransf_1"/>
    <property type="match status" value="1"/>
</dbReference>
<dbReference type="InterPro" id="IPR051016">
    <property type="entry name" value="Diverse_Substrate_AcTransf"/>
</dbReference>
<dbReference type="PANTHER" id="PTHR10545">
    <property type="entry name" value="DIAMINE N-ACETYLTRANSFERASE"/>
    <property type="match status" value="1"/>
</dbReference>
<dbReference type="RefSeq" id="WP_200507098.1">
    <property type="nucleotide sequence ID" value="NZ_JAEHFX010000008.1"/>
</dbReference>
<dbReference type="EMBL" id="JAEHFX010000008">
    <property type="protein sequence ID" value="MBK0404255.1"/>
    <property type="molecule type" value="Genomic_DNA"/>
</dbReference>
<gene>
    <name evidence="4" type="ORF">I5M27_14760</name>
</gene>
<dbReference type="SUPFAM" id="SSF55729">
    <property type="entry name" value="Acyl-CoA N-acyltransferases (Nat)"/>
    <property type="match status" value="1"/>
</dbReference>
<evidence type="ECO:0000256" key="2">
    <source>
        <dbReference type="ARBA" id="ARBA00023315"/>
    </source>
</evidence>
<accession>A0ABS1C6P3</accession>
<keyword evidence="1" id="KW-0808">Transferase</keyword>
<feature type="domain" description="N-acetyltransferase" evidence="3">
    <location>
        <begin position="3"/>
        <end position="161"/>
    </location>
</feature>
<dbReference type="Proteomes" id="UP000644147">
    <property type="component" value="Unassembled WGS sequence"/>
</dbReference>
<protein>
    <submittedName>
        <fullName evidence="4">GNAT family N-acetyltransferase</fullName>
    </submittedName>
</protein>
<proteinExistence type="predicted"/>
<dbReference type="InterPro" id="IPR016181">
    <property type="entry name" value="Acyl_CoA_acyltransferase"/>
</dbReference>
<evidence type="ECO:0000313" key="4">
    <source>
        <dbReference type="EMBL" id="MBK0404255.1"/>
    </source>
</evidence>
<keyword evidence="2" id="KW-0012">Acyltransferase</keyword>